<dbReference type="GO" id="GO:1905039">
    <property type="term" value="P:carboxylic acid transmembrane transport"/>
    <property type="evidence" value="ECO:0007669"/>
    <property type="project" value="UniProtKB-ARBA"/>
</dbReference>
<feature type="transmembrane region" description="Helical" evidence="5">
    <location>
        <begin position="492"/>
        <end position="514"/>
    </location>
</feature>
<dbReference type="GO" id="GO:0005886">
    <property type="term" value="C:plasma membrane"/>
    <property type="evidence" value="ECO:0007669"/>
    <property type="project" value="TreeGrafter"/>
</dbReference>
<protein>
    <submittedName>
        <fullName evidence="6">Sodium/sulphate symporter</fullName>
    </submittedName>
</protein>
<feature type="transmembrane region" description="Helical" evidence="5">
    <location>
        <begin position="453"/>
        <end position="471"/>
    </location>
</feature>
<evidence type="ECO:0000256" key="3">
    <source>
        <dbReference type="ARBA" id="ARBA00022989"/>
    </source>
</evidence>
<feature type="transmembrane region" description="Helical" evidence="5">
    <location>
        <begin position="414"/>
        <end position="433"/>
    </location>
</feature>
<dbReference type="InterPro" id="IPR001898">
    <property type="entry name" value="SLC13A/DASS"/>
</dbReference>
<dbReference type="PANTHER" id="PTHR10283:SF82">
    <property type="entry name" value="SOLUTE CARRIER FAMILY 13 MEMBER 2"/>
    <property type="match status" value="1"/>
</dbReference>
<feature type="transmembrane region" description="Helical" evidence="5">
    <location>
        <begin position="271"/>
        <end position="296"/>
    </location>
</feature>
<feature type="transmembrane region" description="Helical" evidence="5">
    <location>
        <begin position="35"/>
        <end position="55"/>
    </location>
</feature>
<dbReference type="NCBIfam" id="TIGR00785">
    <property type="entry name" value="dass"/>
    <property type="match status" value="1"/>
</dbReference>
<gene>
    <name evidence="6" type="ordered locus">Coch_1435</name>
</gene>
<reference evidence="6 7" key="1">
    <citation type="journal article" date="2009" name="Stand. Genomic Sci.">
        <title>Complete genome sequence of Capnocytophaga ochracea type strain (VPI 2845).</title>
        <authorList>
            <person name="Mavrommatis K."/>
            <person name="Gronow S."/>
            <person name="Saunders E."/>
            <person name="Land M."/>
            <person name="Lapidus A."/>
            <person name="Copeland A."/>
            <person name="Glavina Del Rio T."/>
            <person name="Nolan M."/>
            <person name="Lucas S."/>
            <person name="Chen F."/>
            <person name="Tice H."/>
            <person name="Cheng J.F."/>
            <person name="Bruce D."/>
            <person name="Goodwin L."/>
            <person name="Pitluck S."/>
            <person name="Pati A."/>
            <person name="Ivanova N."/>
            <person name="Chen A."/>
            <person name="Palaniappan K."/>
            <person name="Chain P."/>
            <person name="Hauser L."/>
            <person name="Chang Y.J."/>
            <person name="Jeffries C.D."/>
            <person name="Brettin T."/>
            <person name="Detter J.C."/>
            <person name="Han C."/>
            <person name="Bristow J."/>
            <person name="Goker M."/>
            <person name="Rohde M."/>
            <person name="Eisen J.A."/>
            <person name="Markowitz V."/>
            <person name="Kyrpides N.C."/>
            <person name="Klenk H.P."/>
            <person name="Hugenholtz P."/>
        </authorList>
    </citation>
    <scope>NUCLEOTIDE SEQUENCE [LARGE SCALE GENOMIC DNA]</scope>
    <source>
        <strain evidence="7">ATCC 27872 / DSM 7271 / JCM 12966 / VPI 2845</strain>
    </source>
</reference>
<evidence type="ECO:0000256" key="1">
    <source>
        <dbReference type="ARBA" id="ARBA00004141"/>
    </source>
</evidence>
<evidence type="ECO:0000313" key="6">
    <source>
        <dbReference type="EMBL" id="ACU92981.1"/>
    </source>
</evidence>
<feature type="transmembrane region" description="Helical" evidence="5">
    <location>
        <begin position="203"/>
        <end position="226"/>
    </location>
</feature>
<dbReference type="HOGENOM" id="CLU_005170_0_1_10"/>
<dbReference type="Proteomes" id="UP000006650">
    <property type="component" value="Chromosome"/>
</dbReference>
<dbReference type="Pfam" id="PF00939">
    <property type="entry name" value="Na_sulph_symp"/>
    <property type="match status" value="1"/>
</dbReference>
<feature type="transmembrane region" description="Helical" evidence="5">
    <location>
        <begin position="360"/>
        <end position="376"/>
    </location>
</feature>
<comment type="subcellular location">
    <subcellularLocation>
        <location evidence="1">Membrane</location>
        <topology evidence="1">Multi-pass membrane protein</topology>
    </subcellularLocation>
</comment>
<keyword evidence="2 5" id="KW-0812">Transmembrane</keyword>
<feature type="transmembrane region" description="Helical" evidence="5">
    <location>
        <begin position="117"/>
        <end position="136"/>
    </location>
</feature>
<feature type="transmembrane region" description="Helical" evidence="5">
    <location>
        <begin position="232"/>
        <end position="250"/>
    </location>
</feature>
<sequence length="568" mass="62787">MTNNTDHTPPFDPLDMNNYHIEKLPKVQKTGVERFLQRIGGPLAILAFVLIYWVANISFINRIDTNEKTTPLTESAMARYAQIEKAKTKQLTATMKGEKKLSDEQKVTLQQATHNEFIHINYAMLAIFVAAIILWITEAIPNYLTSLLVILGIVLCGVTSDKTAYAQLGHPVMWLNILSFILASMLVKTQVAKRFALWFVLKFGRNSGGIILSFIIINLVLSAFISATTAKAAILLPIFMVIAAIYGATGGEHRNNFGRNLILQNLFQINLGANAFLTGSGAALLAGSLIAGAMGIGSFSYQDWFKAAFPMSVLLILIAWFVGSKIYFPLKKEERVPQIEGGMERLREELNKLGKMKFEEYKAIAIFLCVLILWATDKQHGINQTAVAFMGAVVALLPGVGVVKWNDVDIPWHLLLFSAGAYTLGAGLDATGLPGTLIDALFGSLGITQATPFWVLYMILTGGILLFSLIFQSKTMLTLIFIPIAIGVAQKNGYPIMSLAFPVAMLVGHVYVLPFNSKPAALLYTTNQYSWSDTFKFGITMMFISWLMILLWGETVLRWYGFTNGVFF</sequence>
<dbReference type="PANTHER" id="PTHR10283">
    <property type="entry name" value="SOLUTE CARRIER FAMILY 13 MEMBER"/>
    <property type="match status" value="1"/>
</dbReference>
<dbReference type="KEGG" id="coc:Coch_1435"/>
<feature type="transmembrane region" description="Helical" evidence="5">
    <location>
        <begin position="382"/>
        <end position="402"/>
    </location>
</feature>
<keyword evidence="7" id="KW-1185">Reference proteome</keyword>
<evidence type="ECO:0000256" key="2">
    <source>
        <dbReference type="ARBA" id="ARBA00022692"/>
    </source>
</evidence>
<dbReference type="GeneID" id="29676477"/>
<keyword evidence="3 5" id="KW-1133">Transmembrane helix</keyword>
<dbReference type="RefSeq" id="WP_015782556.1">
    <property type="nucleotide sequence ID" value="NC_013162.1"/>
</dbReference>
<dbReference type="AlphaFoldDB" id="C7M6B5"/>
<dbReference type="STRING" id="521097.Coch_1435"/>
<evidence type="ECO:0000313" key="7">
    <source>
        <dbReference type="Proteomes" id="UP000006650"/>
    </source>
</evidence>
<feature type="transmembrane region" description="Helical" evidence="5">
    <location>
        <begin position="308"/>
        <end position="328"/>
    </location>
</feature>
<feature type="transmembrane region" description="Helical" evidence="5">
    <location>
        <begin position="534"/>
        <end position="553"/>
    </location>
</feature>
<dbReference type="GO" id="GO:0008514">
    <property type="term" value="F:organic anion transmembrane transporter activity"/>
    <property type="evidence" value="ECO:0007669"/>
    <property type="project" value="UniProtKB-ARBA"/>
</dbReference>
<feature type="transmembrane region" description="Helical" evidence="5">
    <location>
        <begin position="172"/>
        <end position="191"/>
    </location>
</feature>
<proteinExistence type="predicted"/>
<evidence type="ECO:0000256" key="5">
    <source>
        <dbReference type="SAM" id="Phobius"/>
    </source>
</evidence>
<keyword evidence="4 5" id="KW-0472">Membrane</keyword>
<evidence type="ECO:0000256" key="4">
    <source>
        <dbReference type="ARBA" id="ARBA00023136"/>
    </source>
</evidence>
<name>C7M6B5_CAPOD</name>
<accession>C7M6B5</accession>
<dbReference type="EMBL" id="CP001632">
    <property type="protein sequence ID" value="ACU92981.1"/>
    <property type="molecule type" value="Genomic_DNA"/>
</dbReference>
<organism evidence="6 7">
    <name type="scientific">Capnocytophaga ochracea (strain ATCC 27872 / DSM 7271 / CCUG 9716 / JCM 12966 / NCTC 12371 / SS31 / VPI 2845)</name>
    <name type="common">Bacteroides ochraceus</name>
    <dbReference type="NCBI Taxonomy" id="521097"/>
    <lineage>
        <taxon>Bacteria</taxon>
        <taxon>Pseudomonadati</taxon>
        <taxon>Bacteroidota</taxon>
        <taxon>Flavobacteriia</taxon>
        <taxon>Flavobacteriales</taxon>
        <taxon>Flavobacteriaceae</taxon>
        <taxon>Capnocytophaga</taxon>
    </lineage>
</organism>
<dbReference type="eggNOG" id="COG0471">
    <property type="taxonomic scope" value="Bacteria"/>
</dbReference>